<dbReference type="Pfam" id="PF13640">
    <property type="entry name" value="2OG-FeII_Oxy_3"/>
    <property type="match status" value="1"/>
</dbReference>
<accession>A0A6C0B803</accession>
<organism evidence="2">
    <name type="scientific">viral metagenome</name>
    <dbReference type="NCBI Taxonomy" id="1070528"/>
    <lineage>
        <taxon>unclassified sequences</taxon>
        <taxon>metagenomes</taxon>
        <taxon>organismal metagenomes</taxon>
    </lineage>
</organism>
<sequence length="218" mass="25392">MIQIVRQGKKYKITEYENSNIYVVENAIEKELCYQMISEIKEANCKRLCFSDINNVECFKVNENEVPQITEYFIKLLLELLDEMSFLKKVPLSGMSNIEIRKVYGETRLHPDGTCTDSVIHPTRNHYIKKVRSLTIVGVLNDDYDGGEYYFPAQNVKLKLKAGSFVIFPPYWTHPHSVSKITTKPNCNEYRYIVSTWGLDNFAIKYKNDENINNIIVL</sequence>
<name>A0A6C0B803_9ZZZZ</name>
<dbReference type="Gene3D" id="2.60.120.620">
    <property type="entry name" value="q2cbj1_9rhob like domain"/>
    <property type="match status" value="1"/>
</dbReference>
<evidence type="ECO:0000259" key="1">
    <source>
        <dbReference type="Pfam" id="PF13640"/>
    </source>
</evidence>
<dbReference type="AlphaFoldDB" id="A0A6C0B803"/>
<evidence type="ECO:0000313" key="2">
    <source>
        <dbReference type="EMBL" id="QHS87603.1"/>
    </source>
</evidence>
<feature type="domain" description="Prolyl 4-hydroxylase alpha subunit Fe(2+) 2OG dioxygenase" evidence="1">
    <location>
        <begin position="129"/>
        <end position="197"/>
    </location>
</feature>
<reference evidence="2" key="1">
    <citation type="journal article" date="2020" name="Nature">
        <title>Giant virus diversity and host interactions through global metagenomics.</title>
        <authorList>
            <person name="Schulz F."/>
            <person name="Roux S."/>
            <person name="Paez-Espino D."/>
            <person name="Jungbluth S."/>
            <person name="Walsh D.A."/>
            <person name="Denef V.J."/>
            <person name="McMahon K.D."/>
            <person name="Konstantinidis K.T."/>
            <person name="Eloe-Fadrosh E.A."/>
            <person name="Kyrpides N.C."/>
            <person name="Woyke T."/>
        </authorList>
    </citation>
    <scope>NUCLEOTIDE SEQUENCE</scope>
    <source>
        <strain evidence="2">GVMAG-M-3300010157-4</strain>
    </source>
</reference>
<dbReference type="EMBL" id="MN739083">
    <property type="protein sequence ID" value="QHS87603.1"/>
    <property type="molecule type" value="Genomic_DNA"/>
</dbReference>
<proteinExistence type="predicted"/>
<dbReference type="InterPro" id="IPR044862">
    <property type="entry name" value="Pro_4_hyd_alph_FE2OG_OXY"/>
</dbReference>
<protein>
    <recommendedName>
        <fullName evidence="1">Prolyl 4-hydroxylase alpha subunit Fe(2+) 2OG dioxygenase domain-containing protein</fullName>
    </recommendedName>
</protein>